<dbReference type="Pfam" id="PF00094">
    <property type="entry name" value="VWD"/>
    <property type="match status" value="1"/>
</dbReference>
<feature type="region of interest" description="Disordered" evidence="3">
    <location>
        <begin position="118"/>
        <end position="141"/>
    </location>
</feature>
<evidence type="ECO:0000256" key="3">
    <source>
        <dbReference type="SAM" id="MobiDB-lite"/>
    </source>
</evidence>
<feature type="domain" description="VWFD" evidence="5">
    <location>
        <begin position="135"/>
        <end position="316"/>
    </location>
</feature>
<feature type="chain" id="PRO_5006832698" evidence="4">
    <location>
        <begin position="22"/>
        <end position="316"/>
    </location>
</feature>
<dbReference type="SMART" id="SM00216">
    <property type="entry name" value="VWD"/>
    <property type="match status" value="1"/>
</dbReference>
<dbReference type="GO" id="GO:0031012">
    <property type="term" value="C:extracellular matrix"/>
    <property type="evidence" value="ECO:0007669"/>
    <property type="project" value="TreeGrafter"/>
</dbReference>
<evidence type="ECO:0000313" key="6">
    <source>
        <dbReference type="EMBL" id="ALR88621.1"/>
    </source>
</evidence>
<dbReference type="EMBL" id="KT876123">
    <property type="protein sequence ID" value="ALR88621.1"/>
    <property type="molecule type" value="mRNA"/>
</dbReference>
<dbReference type="PROSITE" id="PS51233">
    <property type="entry name" value="VWFD"/>
    <property type="match status" value="1"/>
</dbReference>
<keyword evidence="4" id="KW-0732">Signal</keyword>
<evidence type="ECO:0000256" key="1">
    <source>
        <dbReference type="ARBA" id="ARBA00023157"/>
    </source>
</evidence>
<keyword evidence="1" id="KW-1015">Disulfide bond</keyword>
<evidence type="ECO:0000259" key="5">
    <source>
        <dbReference type="PROSITE" id="PS51233"/>
    </source>
</evidence>
<name>A0A0U2UN72_SACKO</name>
<protein>
    <submittedName>
        <fullName evidence="6">von Willebrand type d domain protein-like m14</fullName>
    </submittedName>
</protein>
<keyword evidence="2" id="KW-0325">Glycoprotein</keyword>
<dbReference type="PANTHER" id="PTHR11339:SF386">
    <property type="entry name" value="HEMOLECTIN, ISOFORM A"/>
    <property type="match status" value="1"/>
</dbReference>
<feature type="signal peptide" evidence="4">
    <location>
        <begin position="1"/>
        <end position="21"/>
    </location>
</feature>
<sequence>MDGRSTLIVAFLMCYIADSSAADFTFDADWNTCENKTIEVVFTKELGQTVIVDYEILEAPAEPPGSLTIGIGGGPTSNGLSAFRSEYDPTKDYIIYYREHNAPGAPIQFVIVTKCTTPPPPTDATTGATPTDPTPTGNALRDPHMTTFDGVRYNFQGLCTYVLTQDCSDIHKPSFQVTADFREKRSKPLTRINAVNVNVDGMQLLRILQNNSFLIQDQLFTNSSAVIGNGQGTVKVEDEHVYVKLDSPALSLVWTKETHGINIALNGPNMRGNVCGLLGNANGDPEDDLMKSDGVIVTKDDIYEFGDSWMVPGSCE</sequence>
<accession>A0A0U2UN72</accession>
<dbReference type="InterPro" id="IPR001846">
    <property type="entry name" value="VWF_type-D"/>
</dbReference>
<dbReference type="AlphaFoldDB" id="A0A0U2UN72"/>
<proteinExistence type="evidence at transcript level"/>
<reference evidence="6" key="1">
    <citation type="journal article" date="2015" name="Nature">
        <title>Hemichordate genomes and deuterostome origins.</title>
        <authorList>
            <person name="Simakov O."/>
            <person name="Kawashima T."/>
            <person name="Marletaz F."/>
            <person name="Jenkins J."/>
            <person name="Koyanagi R."/>
            <person name="Mitros T."/>
            <person name="Hisata K."/>
            <person name="Bredeson J."/>
            <person name="Shoguchi E."/>
            <person name="Gyoja F."/>
            <person name="Yue J.X."/>
            <person name="Chen Y.C."/>
            <person name="Freeman R.M.Jr."/>
            <person name="Sasaki A."/>
            <person name="Hikosaka-Katayama T."/>
            <person name="Sato A."/>
            <person name="Fujie M."/>
            <person name="Baughman K.W."/>
            <person name="Levine J."/>
            <person name="Gonzalez P."/>
            <person name="Cameron C."/>
            <person name="Fritzenwanker J.H."/>
            <person name="Pani A.M."/>
            <person name="Goto H."/>
            <person name="Kanda M."/>
            <person name="Arakaki N."/>
            <person name="Yamasaki S."/>
            <person name="Qu J."/>
            <person name="Cree A."/>
            <person name="Ding Y."/>
            <person name="Dinh H.H."/>
            <person name="Dugan S."/>
            <person name="Holder M."/>
            <person name="Jhangiani S.N."/>
            <person name="Kovar C.L."/>
            <person name="Lee S.L."/>
            <person name="Lewis L.R."/>
            <person name="Morton D."/>
            <person name="Nazareth L.V."/>
            <person name="Okwuonu G."/>
            <person name="Santibanez J."/>
            <person name="Chen R."/>
            <person name="Richards S."/>
            <person name="Muzny D.M."/>
            <person name="Gillis A."/>
            <person name="Peshkin L."/>
            <person name="Wu M."/>
            <person name="Humphreys T."/>
            <person name="Su Y.H."/>
            <person name="Putnam N.H."/>
            <person name="Schmutz J."/>
            <person name="Fujiyama A."/>
            <person name="Yu J.K."/>
            <person name="Tagawa K."/>
            <person name="Worley K.C."/>
            <person name="Gibbs R.A."/>
            <person name="Kirschner M.W."/>
            <person name="Lowe C.J."/>
            <person name="Satoh N."/>
            <person name="Rokhsar D.S."/>
            <person name="Gerhart J."/>
        </authorList>
    </citation>
    <scope>NUCLEOTIDE SEQUENCE</scope>
</reference>
<dbReference type="PANTHER" id="PTHR11339">
    <property type="entry name" value="EXTRACELLULAR MATRIX GLYCOPROTEIN RELATED"/>
    <property type="match status" value="1"/>
</dbReference>
<dbReference type="GO" id="GO:0005615">
    <property type="term" value="C:extracellular space"/>
    <property type="evidence" value="ECO:0007669"/>
    <property type="project" value="TreeGrafter"/>
</dbReference>
<dbReference type="OrthoDB" id="5956066at2759"/>
<organism evidence="6">
    <name type="scientific">Saccoglossus kowalevskii</name>
    <name type="common">Acorn worm</name>
    <dbReference type="NCBI Taxonomy" id="10224"/>
    <lineage>
        <taxon>Eukaryota</taxon>
        <taxon>Metazoa</taxon>
        <taxon>Hemichordata</taxon>
        <taxon>Enteropneusta</taxon>
        <taxon>Harrimaniidae</taxon>
        <taxon>Saccoglossus</taxon>
    </lineage>
</organism>
<evidence type="ECO:0000256" key="4">
    <source>
        <dbReference type="SAM" id="SignalP"/>
    </source>
</evidence>
<dbReference type="InterPro" id="IPR050780">
    <property type="entry name" value="Mucin_vWF_Thrombospondin_sf"/>
</dbReference>
<evidence type="ECO:0000256" key="2">
    <source>
        <dbReference type="ARBA" id="ARBA00023180"/>
    </source>
</evidence>
<feature type="compositionally biased region" description="Low complexity" evidence="3">
    <location>
        <begin position="123"/>
        <end position="137"/>
    </location>
</feature>